<dbReference type="SMART" id="SM00220">
    <property type="entry name" value="S_TKc"/>
    <property type="match status" value="1"/>
</dbReference>
<dbReference type="InterPro" id="IPR013212">
    <property type="entry name" value="Mad3/Bub1_I"/>
</dbReference>
<feature type="region of interest" description="Disordered" evidence="8">
    <location>
        <begin position="206"/>
        <end position="247"/>
    </location>
</feature>
<evidence type="ECO:0000256" key="3">
    <source>
        <dbReference type="ARBA" id="ARBA00022741"/>
    </source>
</evidence>
<keyword evidence="6" id="KW-0137">Centromere</keyword>
<dbReference type="Pfam" id="PF08311">
    <property type="entry name" value="Mad3_BUB1_I"/>
    <property type="match status" value="1"/>
</dbReference>
<dbReference type="PANTHER" id="PTHR14030">
    <property type="entry name" value="MITOTIC CHECKPOINT SERINE/THREONINE-PROTEIN KINASE BUB1"/>
    <property type="match status" value="1"/>
</dbReference>
<reference evidence="12" key="1">
    <citation type="journal article" date="2023" name="Commun. Biol.">
        <title>Genome analysis of Parmales, the sister group of diatoms, reveals the evolutionary specialization of diatoms from phago-mixotrophs to photoautotrophs.</title>
        <authorList>
            <person name="Ban H."/>
            <person name="Sato S."/>
            <person name="Yoshikawa S."/>
            <person name="Yamada K."/>
            <person name="Nakamura Y."/>
            <person name="Ichinomiya M."/>
            <person name="Sato N."/>
            <person name="Blanc-Mathieu R."/>
            <person name="Endo H."/>
            <person name="Kuwata A."/>
            <person name="Ogata H."/>
        </authorList>
    </citation>
    <scope>NUCLEOTIDE SEQUENCE [LARGE SCALE GENOMIC DNA]</scope>
</reference>
<evidence type="ECO:0000256" key="7">
    <source>
        <dbReference type="PROSITE-ProRule" id="PRU10141"/>
    </source>
</evidence>
<evidence type="ECO:0000256" key="1">
    <source>
        <dbReference type="ARBA" id="ARBA00004629"/>
    </source>
</evidence>
<feature type="region of interest" description="Disordered" evidence="8">
    <location>
        <begin position="556"/>
        <end position="586"/>
    </location>
</feature>
<dbReference type="InterPro" id="IPR008271">
    <property type="entry name" value="Ser/Thr_kinase_AS"/>
</dbReference>
<dbReference type="AlphaFoldDB" id="A0A9W7AKG3"/>
<dbReference type="Proteomes" id="UP001162640">
    <property type="component" value="Unassembled WGS sequence"/>
</dbReference>
<dbReference type="GO" id="GO:0051754">
    <property type="term" value="P:meiotic sister chromatid cohesion, centromeric"/>
    <property type="evidence" value="ECO:0007669"/>
    <property type="project" value="TreeGrafter"/>
</dbReference>
<name>A0A9W7AKG3_9STRA</name>
<dbReference type="Gene3D" id="1.25.40.430">
    <property type="match status" value="1"/>
</dbReference>
<feature type="binding site" evidence="7">
    <location>
        <position position="905"/>
    </location>
    <ligand>
        <name>ATP</name>
        <dbReference type="ChEBI" id="CHEBI:30616"/>
    </ligand>
</feature>
<dbReference type="GO" id="GO:0005524">
    <property type="term" value="F:ATP binding"/>
    <property type="evidence" value="ECO:0007669"/>
    <property type="project" value="UniProtKB-UniRule"/>
</dbReference>
<dbReference type="Pfam" id="PF00069">
    <property type="entry name" value="Pkinase"/>
    <property type="match status" value="1"/>
</dbReference>
<comment type="caution">
    <text evidence="11">The sequence shown here is derived from an EMBL/GenBank/DDBJ whole genome shotgun (WGS) entry which is preliminary data.</text>
</comment>
<feature type="domain" description="BUB1 N-terminal" evidence="10">
    <location>
        <begin position="53"/>
        <end position="211"/>
    </location>
</feature>
<dbReference type="SUPFAM" id="SSF56112">
    <property type="entry name" value="Protein kinase-like (PK-like)"/>
    <property type="match status" value="1"/>
</dbReference>
<dbReference type="InterPro" id="IPR015661">
    <property type="entry name" value="Bub1/Mad3"/>
</dbReference>
<accession>A0A9W7AKG3</accession>
<dbReference type="PROSITE" id="PS50011">
    <property type="entry name" value="PROTEIN_KINASE_DOM"/>
    <property type="match status" value="1"/>
</dbReference>
<dbReference type="InterPro" id="IPR017441">
    <property type="entry name" value="Protein_kinase_ATP_BS"/>
</dbReference>
<keyword evidence="5 7" id="KW-0067">ATP-binding</keyword>
<feature type="region of interest" description="Disordered" evidence="8">
    <location>
        <begin position="663"/>
        <end position="728"/>
    </location>
</feature>
<proteinExistence type="predicted"/>
<feature type="region of interest" description="Disordered" evidence="8">
    <location>
        <begin position="462"/>
        <end position="536"/>
    </location>
</feature>
<evidence type="ECO:0000256" key="8">
    <source>
        <dbReference type="SAM" id="MobiDB-lite"/>
    </source>
</evidence>
<comment type="subcellular location">
    <subcellularLocation>
        <location evidence="1">Chromosome</location>
        <location evidence="1">Centromere</location>
        <location evidence="1">Kinetochore</location>
    </subcellularLocation>
</comment>
<dbReference type="PANTHER" id="PTHR14030:SF4">
    <property type="entry name" value="BUB1 KINASE, ISOFORM A-RELATED"/>
    <property type="match status" value="1"/>
</dbReference>
<feature type="domain" description="Protein kinase" evidence="9">
    <location>
        <begin position="876"/>
        <end position="1207"/>
    </location>
</feature>
<feature type="region of interest" description="Disordered" evidence="8">
    <location>
        <begin position="303"/>
        <end position="326"/>
    </location>
</feature>
<gene>
    <name evidence="11" type="ORF">TL16_g06320</name>
</gene>
<keyword evidence="3 7" id="KW-0547">Nucleotide-binding</keyword>
<dbReference type="GO" id="GO:0000776">
    <property type="term" value="C:kinetochore"/>
    <property type="evidence" value="ECO:0007669"/>
    <property type="project" value="UniProtKB-KW"/>
</dbReference>
<dbReference type="GO" id="GO:0007094">
    <property type="term" value="P:mitotic spindle assembly checkpoint signaling"/>
    <property type="evidence" value="ECO:0007669"/>
    <property type="project" value="InterPro"/>
</dbReference>
<dbReference type="InterPro" id="IPR000719">
    <property type="entry name" value="Prot_kinase_dom"/>
</dbReference>
<evidence type="ECO:0000259" key="9">
    <source>
        <dbReference type="PROSITE" id="PS50011"/>
    </source>
</evidence>
<evidence type="ECO:0000256" key="2">
    <source>
        <dbReference type="ARBA" id="ARBA00022454"/>
    </source>
</evidence>
<evidence type="ECO:0000256" key="6">
    <source>
        <dbReference type="ARBA" id="ARBA00023328"/>
    </source>
</evidence>
<keyword evidence="2" id="KW-0158">Chromosome</keyword>
<dbReference type="Gene3D" id="1.10.510.10">
    <property type="entry name" value="Transferase(Phosphotransferase) domain 1"/>
    <property type="match status" value="1"/>
</dbReference>
<organism evidence="11 12">
    <name type="scientific">Triparma laevis f. inornata</name>
    <dbReference type="NCBI Taxonomy" id="1714386"/>
    <lineage>
        <taxon>Eukaryota</taxon>
        <taxon>Sar</taxon>
        <taxon>Stramenopiles</taxon>
        <taxon>Ochrophyta</taxon>
        <taxon>Bolidophyceae</taxon>
        <taxon>Parmales</taxon>
        <taxon>Triparmaceae</taxon>
        <taxon>Triparma</taxon>
    </lineage>
</organism>
<evidence type="ECO:0000256" key="4">
    <source>
        <dbReference type="ARBA" id="ARBA00022838"/>
    </source>
</evidence>
<protein>
    <recommendedName>
        <fullName evidence="13">Protein kinase domain-containing protein</fullName>
    </recommendedName>
</protein>
<sequence>MTSLSGPTWETCKENAAPLASGRNVAQLNVALQKGLSKPTLRTAEIETKINFYESTLKTAPSALDPIVPFLTYLNYLSQNCPNDTRLTFLLLERTTRQFLNFEQFHNDVRYVRIAITYADKTTCPKDVFKFLAKKGVGKTTSLFWIAWAYVCEKTNDFKTGDKIFKKATEVGAQPKKMLEQRYSQFKRRMAREFLRIAEEGGEREEEQVAGGRAGLTTLKSRGRNGAGSGLGVRTSNGISNNNTNPNGLEPTFDIYVEEISAVDYGFGFLDESFVEDKRELVKEDEGRKENLRKVEAWNGGGLARANHDDFTASSSSSRSARAAPVEVPPSEPAFSVFCDPSLAPPPAPKAGTATVRSLRQRLDSEKPQEERLAKDPLRYLQDEEKAKKDAKQTKKVVAAAAAHVDSLQGLMGAGEETKKKKEKGGFGFLKRLVGKDGDDIERCFEESRKGFKFAPNSACFNLEPSSKEDEMDTSVDSSKDDVSMTSRSVEEREADETVEDSFSEMTPTVGGRTPNRNLFASDQKGMESEVKRKAHRKSISGPIFFNELTLKPEADTSNTSYQSQNNSSASAVSEKSGPTEEDEDQTINTKLAMADLGLMFGSPSVSMLGGEKPLIGDETANLGVFTDLMEEVGVWGGGGKKALSVSSSVKLTNADILRQSQIQEQEQEQEQELPPPSPGAGLGFSIFEEESASTNPNDITGFSDAPSIKQETPAGFFKKGRETDADLSRITEPFQIFQEEEEEEKEVGGAGGGFEIFTDDASKEEAKPFEIFTDDAPKEEAKPFEIFTDDAPKEEAKPFEIFTDDAEPTVNNSPASTNPDETGDGAVIEWDSLYASQLNSSVAQALKLKGSEDKRNTSVPQIRVNSSTTFMKRNYSVKMELGRGVWGVVFLVEDKKSGENLALKVQKGGVGSLAWEFLLSSKMKKRGFGTDGEFMLAQNLQVFSDGAAMLMCTPPVGAKFLGVTVLTVANTFLFKNEPVPELMTMYYVSKVLKVVEEMHDLGGVLHCDIKADNFILAPGKIEWGEGEEGEEEDSDEEADEEIECADVKLIDFGRAIDLETAEKNNPIVGFFGEGCAAEDMEPPAMLEERPWKEDIDTYGVVSITHVLLFGSHLAVSKDVKGRWRQTKSIRRYWEKDIWSDFFDTLLNSGGDGGGEEGEDDECVGVGFGSGIDDLRRIRKRFEGFMKGKKRELRAMLNHQNNLISNA</sequence>
<feature type="compositionally biased region" description="Low complexity" evidence="8">
    <location>
        <begin position="557"/>
        <end position="574"/>
    </location>
</feature>
<feature type="compositionally biased region" description="Low complexity" evidence="8">
    <location>
        <begin position="235"/>
        <end position="247"/>
    </location>
</feature>
<dbReference type="InterPro" id="IPR011009">
    <property type="entry name" value="Kinase-like_dom_sf"/>
</dbReference>
<dbReference type="EMBL" id="BLQM01000190">
    <property type="protein sequence ID" value="GMH73917.1"/>
    <property type="molecule type" value="Genomic_DNA"/>
</dbReference>
<feature type="compositionally biased region" description="Acidic residues" evidence="8">
    <location>
        <begin position="493"/>
        <end position="503"/>
    </location>
</feature>
<keyword evidence="4" id="KW-0995">Kinetochore</keyword>
<dbReference type="GO" id="GO:0032991">
    <property type="term" value="C:protein-containing complex"/>
    <property type="evidence" value="ECO:0007669"/>
    <property type="project" value="UniProtKB-ARBA"/>
</dbReference>
<evidence type="ECO:0000313" key="11">
    <source>
        <dbReference type="EMBL" id="GMH73917.1"/>
    </source>
</evidence>
<feature type="compositionally biased region" description="Low complexity" evidence="8">
    <location>
        <begin position="313"/>
        <end position="326"/>
    </location>
</feature>
<dbReference type="SMART" id="SM00777">
    <property type="entry name" value="Mad3_BUB1_I"/>
    <property type="match status" value="1"/>
</dbReference>
<dbReference type="PROSITE" id="PS00107">
    <property type="entry name" value="PROTEIN_KINASE_ATP"/>
    <property type="match status" value="1"/>
</dbReference>
<evidence type="ECO:0000256" key="5">
    <source>
        <dbReference type="ARBA" id="ARBA00022840"/>
    </source>
</evidence>
<dbReference type="PROSITE" id="PS51489">
    <property type="entry name" value="BUB1_N"/>
    <property type="match status" value="1"/>
</dbReference>
<evidence type="ECO:0008006" key="13">
    <source>
        <dbReference type="Google" id="ProtNLM"/>
    </source>
</evidence>
<evidence type="ECO:0000313" key="12">
    <source>
        <dbReference type="Proteomes" id="UP001162640"/>
    </source>
</evidence>
<dbReference type="PROSITE" id="PS00108">
    <property type="entry name" value="PROTEIN_KINASE_ST"/>
    <property type="match status" value="1"/>
</dbReference>
<dbReference type="GO" id="GO:0004672">
    <property type="term" value="F:protein kinase activity"/>
    <property type="evidence" value="ECO:0007669"/>
    <property type="project" value="InterPro"/>
</dbReference>
<evidence type="ECO:0000259" key="10">
    <source>
        <dbReference type="PROSITE" id="PS51489"/>
    </source>
</evidence>